<feature type="transmembrane region" description="Helical" evidence="1">
    <location>
        <begin position="67"/>
        <end position="85"/>
    </location>
</feature>
<name>A0A0B7AFH0_9EUPU</name>
<feature type="transmembrane region" description="Helical" evidence="1">
    <location>
        <begin position="92"/>
        <end position="111"/>
    </location>
</feature>
<keyword evidence="1" id="KW-1133">Transmembrane helix</keyword>
<proteinExistence type="predicted"/>
<keyword evidence="1" id="KW-0472">Membrane</keyword>
<feature type="transmembrane region" description="Helical" evidence="1">
    <location>
        <begin position="164"/>
        <end position="184"/>
    </location>
</feature>
<dbReference type="EMBL" id="HACG01031936">
    <property type="protein sequence ID" value="CEK78801.1"/>
    <property type="molecule type" value="Transcribed_RNA"/>
</dbReference>
<organism evidence="2">
    <name type="scientific">Arion vulgaris</name>
    <dbReference type="NCBI Taxonomy" id="1028688"/>
    <lineage>
        <taxon>Eukaryota</taxon>
        <taxon>Metazoa</taxon>
        <taxon>Spiralia</taxon>
        <taxon>Lophotrochozoa</taxon>
        <taxon>Mollusca</taxon>
        <taxon>Gastropoda</taxon>
        <taxon>Heterobranchia</taxon>
        <taxon>Euthyneura</taxon>
        <taxon>Panpulmonata</taxon>
        <taxon>Eupulmonata</taxon>
        <taxon>Stylommatophora</taxon>
        <taxon>Helicina</taxon>
        <taxon>Arionoidea</taxon>
        <taxon>Arionidae</taxon>
        <taxon>Arion</taxon>
    </lineage>
</organism>
<dbReference type="AlphaFoldDB" id="A0A0B7AFH0"/>
<feature type="transmembrane region" description="Helical" evidence="1">
    <location>
        <begin position="20"/>
        <end position="47"/>
    </location>
</feature>
<feature type="transmembrane region" description="Helical" evidence="1">
    <location>
        <begin position="123"/>
        <end position="152"/>
    </location>
</feature>
<accession>A0A0B7AFH0</accession>
<evidence type="ECO:0000256" key="1">
    <source>
        <dbReference type="SAM" id="Phobius"/>
    </source>
</evidence>
<keyword evidence="1" id="KW-0812">Transmembrane</keyword>
<gene>
    <name evidence="2" type="primary">ORF111973</name>
</gene>
<protein>
    <submittedName>
        <fullName evidence="2">Uncharacterized protein</fullName>
    </submittedName>
</protein>
<reference evidence="2" key="1">
    <citation type="submission" date="2014-12" db="EMBL/GenBank/DDBJ databases">
        <title>Insight into the proteome of Arion vulgaris.</title>
        <authorList>
            <person name="Aradska J."/>
            <person name="Bulat T."/>
            <person name="Smidak R."/>
            <person name="Sarate P."/>
            <person name="Gangsoo J."/>
            <person name="Sialana F."/>
            <person name="Bilban M."/>
            <person name="Lubec G."/>
        </authorList>
    </citation>
    <scope>NUCLEOTIDE SEQUENCE</scope>
    <source>
        <tissue evidence="2">Skin</tissue>
    </source>
</reference>
<evidence type="ECO:0000313" key="2">
    <source>
        <dbReference type="EMBL" id="CEK78801.1"/>
    </source>
</evidence>
<sequence>MKMSRQLTTSLTDALVTWSVLYFIYNVFWVNFFACIGLGIQGTAAALGVVRFAQVRPEGQIYDYHQMTSWLAQVVGIPLLAVGFCHKDLPVMMNLNIMIMVAVLIGCRFLAPGMRQLATQSCAGFGLLTIVIVSVRAWNIYALLATAVYIATSKVIGSEGKMSVFYRVDLLHVGLSIGNVLYTWGMMDL</sequence>